<gene>
    <name evidence="1" type="ORF">AVEN_163341_1</name>
</gene>
<proteinExistence type="predicted"/>
<evidence type="ECO:0000313" key="1">
    <source>
        <dbReference type="EMBL" id="GBN25685.1"/>
    </source>
</evidence>
<protein>
    <submittedName>
        <fullName evidence="1">Uncharacterized protein</fullName>
    </submittedName>
</protein>
<accession>A0A4Y2MEX6</accession>
<sequence>IWASRTRRMWMPSAAEKGKFLEFAITVNVLEQLDIKTSLAGEDINSLPLDSSISNSKRNIFNLLPPHFTSSC</sequence>
<reference evidence="1 2" key="1">
    <citation type="journal article" date="2019" name="Sci. Rep.">
        <title>Orb-weaving spider Araneus ventricosus genome elucidates the spidroin gene catalogue.</title>
        <authorList>
            <person name="Kono N."/>
            <person name="Nakamura H."/>
            <person name="Ohtoshi R."/>
            <person name="Moran D.A.P."/>
            <person name="Shinohara A."/>
            <person name="Yoshida Y."/>
            <person name="Fujiwara M."/>
            <person name="Mori M."/>
            <person name="Tomita M."/>
            <person name="Arakawa K."/>
        </authorList>
    </citation>
    <scope>NUCLEOTIDE SEQUENCE [LARGE SCALE GENOMIC DNA]</scope>
</reference>
<dbReference type="Proteomes" id="UP000499080">
    <property type="component" value="Unassembled WGS sequence"/>
</dbReference>
<comment type="caution">
    <text evidence="1">The sequence shown here is derived from an EMBL/GenBank/DDBJ whole genome shotgun (WGS) entry which is preliminary data.</text>
</comment>
<feature type="non-terminal residue" evidence="1">
    <location>
        <position position="1"/>
    </location>
</feature>
<dbReference type="EMBL" id="BGPR01122983">
    <property type="protein sequence ID" value="GBN25685.1"/>
    <property type="molecule type" value="Genomic_DNA"/>
</dbReference>
<dbReference type="AlphaFoldDB" id="A0A4Y2MEX6"/>
<name>A0A4Y2MEX6_ARAVE</name>
<keyword evidence="2" id="KW-1185">Reference proteome</keyword>
<organism evidence="1 2">
    <name type="scientific">Araneus ventricosus</name>
    <name type="common">Orbweaver spider</name>
    <name type="synonym">Epeira ventricosa</name>
    <dbReference type="NCBI Taxonomy" id="182803"/>
    <lineage>
        <taxon>Eukaryota</taxon>
        <taxon>Metazoa</taxon>
        <taxon>Ecdysozoa</taxon>
        <taxon>Arthropoda</taxon>
        <taxon>Chelicerata</taxon>
        <taxon>Arachnida</taxon>
        <taxon>Araneae</taxon>
        <taxon>Araneomorphae</taxon>
        <taxon>Entelegynae</taxon>
        <taxon>Araneoidea</taxon>
        <taxon>Araneidae</taxon>
        <taxon>Araneus</taxon>
    </lineage>
</organism>
<evidence type="ECO:0000313" key="2">
    <source>
        <dbReference type="Proteomes" id="UP000499080"/>
    </source>
</evidence>